<dbReference type="KEGG" id="mpar:F7D14_16005"/>
<protein>
    <submittedName>
        <fullName evidence="2">Uncharacterized protein</fullName>
    </submittedName>
</protein>
<feature type="chain" id="PRO_5025552940" evidence="1">
    <location>
        <begin position="28"/>
        <end position="123"/>
    </location>
</feature>
<dbReference type="AlphaFoldDB" id="A0A6B8M8W3"/>
<keyword evidence="3" id="KW-1185">Reference proteome</keyword>
<evidence type="ECO:0000256" key="1">
    <source>
        <dbReference type="SAM" id="SignalP"/>
    </source>
</evidence>
<feature type="signal peptide" evidence="1">
    <location>
        <begin position="1"/>
        <end position="27"/>
    </location>
</feature>
<reference evidence="2 3" key="1">
    <citation type="submission" date="2019-09" db="EMBL/GenBank/DDBJ databases">
        <title>Isolation and complete genome sequencing of Methylocystis species.</title>
        <authorList>
            <person name="Rumah B.L."/>
            <person name="Stead C.E."/>
            <person name="Stevens B.C."/>
            <person name="Minton N.P."/>
            <person name="Grosse-Honebrink A."/>
            <person name="Zhang Y."/>
        </authorList>
    </citation>
    <scope>NUCLEOTIDE SEQUENCE [LARGE SCALE GENOMIC DNA]</scope>
    <source>
        <strain evidence="2 3">BRCS2</strain>
    </source>
</reference>
<sequence>MCTSTFRRLLIVMVGAGAALSAVSADAQSRRHVTRASGPTEDGPWLQQGWEWEDWSRAPIRGWGYSAPWDAVYGYPSTTEQYPWGYTTPFVSVGRQCVSSEINVSPGGQLIRYQRVRPSHYCR</sequence>
<accession>A0A6B8M8W3</accession>
<proteinExistence type="predicted"/>
<dbReference type="Proteomes" id="UP000422569">
    <property type="component" value="Chromosome"/>
</dbReference>
<organism evidence="2 3">
    <name type="scientific">Methylocystis parvus</name>
    <dbReference type="NCBI Taxonomy" id="134"/>
    <lineage>
        <taxon>Bacteria</taxon>
        <taxon>Pseudomonadati</taxon>
        <taxon>Pseudomonadota</taxon>
        <taxon>Alphaproteobacteria</taxon>
        <taxon>Hyphomicrobiales</taxon>
        <taxon>Methylocystaceae</taxon>
        <taxon>Methylocystis</taxon>
    </lineage>
</organism>
<dbReference type="EMBL" id="CP044331">
    <property type="protein sequence ID" value="QGM98835.1"/>
    <property type="molecule type" value="Genomic_DNA"/>
</dbReference>
<keyword evidence="1" id="KW-0732">Signal</keyword>
<evidence type="ECO:0000313" key="2">
    <source>
        <dbReference type="EMBL" id="QGM98835.1"/>
    </source>
</evidence>
<gene>
    <name evidence="2" type="ORF">F7D14_16005</name>
</gene>
<evidence type="ECO:0000313" key="3">
    <source>
        <dbReference type="Proteomes" id="UP000422569"/>
    </source>
</evidence>
<name>A0A6B8M8W3_9HYPH</name>
<dbReference type="RefSeq" id="WP_154420053.1">
    <property type="nucleotide sequence ID" value="NZ_CP044331.1"/>
</dbReference>